<sequence>MKKILPICLALALTACATPLTPEQQADAAERAALAKKIHDNYVPVTYVSIACVDHTDTYVTGYSVQDLVSTRQYGGGSCGGTNAAGYPMPDKWRPGMKVKVQWKLDGKPWRETTTNIMRYNKAGMLFLHIFNNDQVRVVSSAETYPSSPDHPIARHATVPPPEEQ</sequence>
<evidence type="ECO:0000256" key="2">
    <source>
        <dbReference type="SAM" id="SignalP"/>
    </source>
</evidence>
<comment type="caution">
    <text evidence="3">The sequence shown here is derived from an EMBL/GenBank/DDBJ whole genome shotgun (WGS) entry which is preliminary data.</text>
</comment>
<feature type="region of interest" description="Disordered" evidence="1">
    <location>
        <begin position="142"/>
        <end position="165"/>
    </location>
</feature>
<dbReference type="EMBL" id="JBHSMT010000009">
    <property type="protein sequence ID" value="MFC5473481.1"/>
    <property type="molecule type" value="Genomic_DNA"/>
</dbReference>
<proteinExistence type="predicted"/>
<dbReference type="PROSITE" id="PS51257">
    <property type="entry name" value="PROKAR_LIPOPROTEIN"/>
    <property type="match status" value="1"/>
</dbReference>
<dbReference type="InterPro" id="IPR021733">
    <property type="entry name" value="DUF3304"/>
</dbReference>
<name>A0ABW0M968_9BURK</name>
<feature type="chain" id="PRO_5046910916" evidence="2">
    <location>
        <begin position="18"/>
        <end position="165"/>
    </location>
</feature>
<keyword evidence="2" id="KW-0732">Signal</keyword>
<evidence type="ECO:0000313" key="4">
    <source>
        <dbReference type="Proteomes" id="UP001596045"/>
    </source>
</evidence>
<dbReference type="Proteomes" id="UP001596045">
    <property type="component" value="Unassembled WGS sequence"/>
</dbReference>
<organism evidence="3 4">
    <name type="scientific">Paraherbaspirillum soli</name>
    <dbReference type="NCBI Taxonomy" id="631222"/>
    <lineage>
        <taxon>Bacteria</taxon>
        <taxon>Pseudomonadati</taxon>
        <taxon>Pseudomonadota</taxon>
        <taxon>Betaproteobacteria</taxon>
        <taxon>Burkholderiales</taxon>
        <taxon>Oxalobacteraceae</taxon>
        <taxon>Paraherbaspirillum</taxon>
    </lineage>
</organism>
<protein>
    <submittedName>
        <fullName evidence="3">DUF3304 domain-containing protein</fullName>
    </submittedName>
</protein>
<accession>A0ABW0M968</accession>
<feature type="signal peptide" evidence="2">
    <location>
        <begin position="1"/>
        <end position="17"/>
    </location>
</feature>
<gene>
    <name evidence="3" type="ORF">ACFPM8_05865</name>
</gene>
<evidence type="ECO:0000313" key="3">
    <source>
        <dbReference type="EMBL" id="MFC5473481.1"/>
    </source>
</evidence>
<dbReference type="Pfam" id="PF11745">
    <property type="entry name" value="DUF3304"/>
    <property type="match status" value="1"/>
</dbReference>
<reference evidence="4" key="1">
    <citation type="journal article" date="2019" name="Int. J. Syst. Evol. Microbiol.">
        <title>The Global Catalogue of Microorganisms (GCM) 10K type strain sequencing project: providing services to taxonomists for standard genome sequencing and annotation.</title>
        <authorList>
            <consortium name="The Broad Institute Genomics Platform"/>
            <consortium name="The Broad Institute Genome Sequencing Center for Infectious Disease"/>
            <person name="Wu L."/>
            <person name="Ma J."/>
        </authorList>
    </citation>
    <scope>NUCLEOTIDE SEQUENCE [LARGE SCALE GENOMIC DNA]</scope>
    <source>
        <strain evidence="4">JCM 17066</strain>
    </source>
</reference>
<keyword evidence="4" id="KW-1185">Reference proteome</keyword>
<dbReference type="RefSeq" id="WP_378995956.1">
    <property type="nucleotide sequence ID" value="NZ_JBHSMT010000009.1"/>
</dbReference>
<evidence type="ECO:0000256" key="1">
    <source>
        <dbReference type="SAM" id="MobiDB-lite"/>
    </source>
</evidence>